<dbReference type="Pfam" id="PF04214">
    <property type="entry name" value="DUF411"/>
    <property type="match status" value="1"/>
</dbReference>
<gene>
    <name evidence="1" type="ORF">MNBD_ALPHA02-342</name>
</gene>
<name>A0A3B0S1A8_9ZZZZ</name>
<organism evidence="1">
    <name type="scientific">hydrothermal vent metagenome</name>
    <dbReference type="NCBI Taxonomy" id="652676"/>
    <lineage>
        <taxon>unclassified sequences</taxon>
        <taxon>metagenomes</taxon>
        <taxon>ecological metagenomes</taxon>
    </lineage>
</organism>
<protein>
    <submittedName>
        <fullName evidence="1">CopG protein</fullName>
    </submittedName>
</protein>
<accession>A0A3B0S1A8</accession>
<dbReference type="InterPro" id="IPR007332">
    <property type="entry name" value="DUF411"/>
</dbReference>
<reference evidence="1" key="1">
    <citation type="submission" date="2018-06" db="EMBL/GenBank/DDBJ databases">
        <authorList>
            <person name="Zhirakovskaya E."/>
        </authorList>
    </citation>
    <scope>NUCLEOTIDE SEQUENCE</scope>
</reference>
<dbReference type="EMBL" id="UOED01000045">
    <property type="protein sequence ID" value="VAV89295.1"/>
    <property type="molecule type" value="Genomic_DNA"/>
</dbReference>
<dbReference type="AlphaFoldDB" id="A0A3B0S1A8"/>
<sequence>MFFPKQIAKGLFAVFATIFLTAYSHAGNDGQHATPQQSTMPSMDVYKSPYCGCCEKWIAHIEKNGFKATAHNMDDLSDLKREKGILPQYQSCHTAISKDGFVFEGHVPAKYVQKFLKEKPENAIGLSAPGMPGGSAGMEGSPFTPFNVLLLKDDGSSEVYAHIKTQEEQY</sequence>
<evidence type="ECO:0000313" key="1">
    <source>
        <dbReference type="EMBL" id="VAV89295.1"/>
    </source>
</evidence>
<proteinExistence type="predicted"/>